<evidence type="ECO:0000256" key="5">
    <source>
        <dbReference type="ARBA" id="ARBA00022989"/>
    </source>
</evidence>
<evidence type="ECO:0000313" key="11">
    <source>
        <dbReference type="Proteomes" id="UP000076727"/>
    </source>
</evidence>
<feature type="transmembrane region" description="Helical" evidence="9">
    <location>
        <begin position="97"/>
        <end position="115"/>
    </location>
</feature>
<dbReference type="EMBL" id="KV429059">
    <property type="protein sequence ID" value="KZT69332.1"/>
    <property type="molecule type" value="Genomic_DNA"/>
</dbReference>
<reference evidence="10 11" key="1">
    <citation type="journal article" date="2016" name="Mol. Biol. Evol.">
        <title>Comparative Genomics of Early-Diverging Mushroom-Forming Fungi Provides Insights into the Origins of Lignocellulose Decay Capabilities.</title>
        <authorList>
            <person name="Nagy L.G."/>
            <person name="Riley R."/>
            <person name="Tritt A."/>
            <person name="Adam C."/>
            <person name="Daum C."/>
            <person name="Floudas D."/>
            <person name="Sun H."/>
            <person name="Yadav J.S."/>
            <person name="Pangilinan J."/>
            <person name="Larsson K.H."/>
            <person name="Matsuura K."/>
            <person name="Barry K."/>
            <person name="Labutti K."/>
            <person name="Kuo R."/>
            <person name="Ohm R.A."/>
            <person name="Bhattacharya S.S."/>
            <person name="Shirouzu T."/>
            <person name="Yoshinaga Y."/>
            <person name="Martin F.M."/>
            <person name="Grigoriev I.V."/>
            <person name="Hibbett D.S."/>
        </authorList>
    </citation>
    <scope>NUCLEOTIDE SEQUENCE [LARGE SCALE GENOMIC DNA]</scope>
    <source>
        <strain evidence="10 11">L-15889</strain>
    </source>
</reference>
<keyword evidence="5 9" id="KW-1133">Transmembrane helix</keyword>
<dbReference type="AlphaFoldDB" id="A0A165QE22"/>
<name>A0A165QE22_9APHY</name>
<keyword evidence="4 9" id="KW-0812">Transmembrane</keyword>
<feature type="compositionally biased region" description="Polar residues" evidence="8">
    <location>
        <begin position="388"/>
        <end position="404"/>
    </location>
</feature>
<feature type="transmembrane region" description="Helical" evidence="9">
    <location>
        <begin position="475"/>
        <end position="494"/>
    </location>
</feature>
<keyword evidence="6" id="KW-0406">Ion transport</keyword>
<comment type="subcellular location">
    <subcellularLocation>
        <location evidence="1">Cell membrane</location>
        <topology evidence="1">Multi-pass membrane protein</topology>
    </subcellularLocation>
</comment>
<evidence type="ECO:0000256" key="3">
    <source>
        <dbReference type="ARBA" id="ARBA00022475"/>
    </source>
</evidence>
<evidence type="ECO:0000256" key="8">
    <source>
        <dbReference type="SAM" id="MobiDB-lite"/>
    </source>
</evidence>
<feature type="region of interest" description="Disordered" evidence="8">
    <location>
        <begin position="209"/>
        <end position="249"/>
    </location>
</feature>
<protein>
    <submittedName>
        <fullName evidence="10">UPF0187-domain-containing protein</fullName>
    </submittedName>
</protein>
<dbReference type="PANTHER" id="PTHR33281">
    <property type="entry name" value="UPF0187 PROTEIN YNEE"/>
    <property type="match status" value="1"/>
</dbReference>
<dbReference type="InterPro" id="IPR044669">
    <property type="entry name" value="YneE/VCCN1/2-like"/>
</dbReference>
<evidence type="ECO:0000256" key="6">
    <source>
        <dbReference type="ARBA" id="ARBA00023065"/>
    </source>
</evidence>
<keyword evidence="3" id="KW-1003">Cell membrane</keyword>
<feature type="compositionally biased region" description="Polar residues" evidence="8">
    <location>
        <begin position="224"/>
        <end position="234"/>
    </location>
</feature>
<dbReference type="Proteomes" id="UP000076727">
    <property type="component" value="Unassembled WGS sequence"/>
</dbReference>
<evidence type="ECO:0000313" key="10">
    <source>
        <dbReference type="EMBL" id="KZT69332.1"/>
    </source>
</evidence>
<organism evidence="10 11">
    <name type="scientific">Daedalea quercina L-15889</name>
    <dbReference type="NCBI Taxonomy" id="1314783"/>
    <lineage>
        <taxon>Eukaryota</taxon>
        <taxon>Fungi</taxon>
        <taxon>Dikarya</taxon>
        <taxon>Basidiomycota</taxon>
        <taxon>Agaricomycotina</taxon>
        <taxon>Agaricomycetes</taxon>
        <taxon>Polyporales</taxon>
        <taxon>Fomitopsis</taxon>
    </lineage>
</organism>
<keyword evidence="11" id="KW-1185">Reference proteome</keyword>
<evidence type="ECO:0000256" key="2">
    <source>
        <dbReference type="ARBA" id="ARBA00022448"/>
    </source>
</evidence>
<keyword evidence="7 9" id="KW-0472">Membrane</keyword>
<keyword evidence="2" id="KW-0813">Transport</keyword>
<evidence type="ECO:0000256" key="4">
    <source>
        <dbReference type="ARBA" id="ARBA00022692"/>
    </source>
</evidence>
<evidence type="ECO:0000256" key="9">
    <source>
        <dbReference type="SAM" id="Phobius"/>
    </source>
</evidence>
<dbReference type="STRING" id="1314783.A0A165QE22"/>
<gene>
    <name evidence="10" type="ORF">DAEQUDRAFT_273883</name>
</gene>
<feature type="region of interest" description="Disordered" evidence="8">
    <location>
        <begin position="355"/>
        <end position="414"/>
    </location>
</feature>
<sequence>MVSFRPTPSRSHESSRAKRSSTGYHTLLPASSERTWHLYADVYEVPLGKPKTFIHWTFGRDTVIWRIWPAVLLHTVFAAGVVTLSLKTQFRLDIPPVLLTVLGMVIGFVISYRAMSGYDRYWMGRSSWSDIICNLRTLSRLIWVHVPLRQGPKSDRDVPAEEMKKCMEEKRMALDLILGFAIAVKHHLRGEMDIYYEDLYTLVRPLHNHPHHRRHHPRDEQESRNNGVYQTPASPDQAEPAAGASEDPVIPPINAYGTFSSQHLLSHRASFSSFSSVVSGDDAHEHRPLLPGRALRRSTGVIGAVSSDLIPFGNETGALLQAFARALTWPLAYWRRRRTVPDEEDRIGIVVDDEAERRGEAEQGVTEDEDVPTGAVQRKFSKEPRVTVTVSGERTAQPETTDASRMTHAKHRPRVAGGGQNLPLEIIYALSAWMSVLEARDSVPGSSLGGMIGALAALEDALGALERILTTPLPFVYAVHIRHTVWVFLFFLPFQLIGEFGWYTIPGVGIAAFIYLGFLAAGEEIEQPFGYDENDLDLDMLCNEVVRADVERLKRLPNRNVFLGGHQHRAEASGEKGKETEWRVEDVFGAIPD</sequence>
<feature type="transmembrane region" description="Helical" evidence="9">
    <location>
        <begin position="63"/>
        <end position="85"/>
    </location>
</feature>
<evidence type="ECO:0000256" key="1">
    <source>
        <dbReference type="ARBA" id="ARBA00004651"/>
    </source>
</evidence>
<dbReference type="GO" id="GO:0005254">
    <property type="term" value="F:chloride channel activity"/>
    <property type="evidence" value="ECO:0007669"/>
    <property type="project" value="InterPro"/>
</dbReference>
<accession>A0A165QE22</accession>
<dbReference type="PANTHER" id="PTHR33281:SF19">
    <property type="entry name" value="VOLTAGE-DEPENDENT ANION CHANNEL-FORMING PROTEIN YNEE"/>
    <property type="match status" value="1"/>
</dbReference>
<dbReference type="Pfam" id="PF25539">
    <property type="entry name" value="Bestrophin_2"/>
    <property type="match status" value="2"/>
</dbReference>
<dbReference type="OrthoDB" id="1368at2759"/>
<feature type="transmembrane region" description="Helical" evidence="9">
    <location>
        <begin position="500"/>
        <end position="521"/>
    </location>
</feature>
<proteinExistence type="predicted"/>
<feature type="region of interest" description="Disordered" evidence="8">
    <location>
        <begin position="1"/>
        <end position="22"/>
    </location>
</feature>
<dbReference type="GO" id="GO:0005886">
    <property type="term" value="C:plasma membrane"/>
    <property type="evidence" value="ECO:0007669"/>
    <property type="project" value="UniProtKB-SubCell"/>
</dbReference>
<evidence type="ECO:0000256" key="7">
    <source>
        <dbReference type="ARBA" id="ARBA00023136"/>
    </source>
</evidence>